<dbReference type="Gene3D" id="2.60.120.10">
    <property type="entry name" value="Jelly Rolls"/>
    <property type="match status" value="1"/>
</dbReference>
<reference evidence="1" key="1">
    <citation type="submission" date="2022-12" db="EMBL/GenBank/DDBJ databases">
        <title>Polyphasic identification of a Novel Hot-Spring Cyanobacterium Ocullathermofonsia sinensis gen nov. sp. nov. and Genomic Insights on its Adaptations to the Thermal Habitat.</title>
        <authorList>
            <person name="Daroch M."/>
            <person name="Tang J."/>
            <person name="Jiang Y."/>
        </authorList>
    </citation>
    <scope>NUCLEOTIDE SEQUENCE</scope>
    <source>
        <strain evidence="1">PKUAC-SCTA174</strain>
    </source>
</reference>
<dbReference type="InterPro" id="IPR014710">
    <property type="entry name" value="RmlC-like_jellyroll"/>
</dbReference>
<proteinExistence type="predicted"/>
<sequence>MALVKQVEVRLLDSIKSGMVEFYTPQASHETMLAQIPASTIDDLFVHHFQTDQLLVVRGSFVLVILQNREYHYIPLSDRQPKVVTIPPGIPHGAINLSQEPCLLVNAVLRHGPTYEKDYRPLRKPFPFDIAKARTLLTELALPVTA</sequence>
<keyword evidence="2" id="KW-1185">Reference proteome</keyword>
<dbReference type="SUPFAM" id="SSF51182">
    <property type="entry name" value="RmlC-like cupins"/>
    <property type="match status" value="1"/>
</dbReference>
<protein>
    <submittedName>
        <fullName evidence="1">dTDP-4-dehydrorhamnose 3,5-epimerase</fullName>
    </submittedName>
</protein>
<dbReference type="AlphaFoldDB" id="A0A9E8ZFY5"/>
<dbReference type="RefSeq" id="WP_268610598.1">
    <property type="nucleotide sequence ID" value="NZ_CP113797.1"/>
</dbReference>
<dbReference type="InterPro" id="IPR011051">
    <property type="entry name" value="RmlC_Cupin_sf"/>
</dbReference>
<evidence type="ECO:0000313" key="1">
    <source>
        <dbReference type="EMBL" id="WAL60638.1"/>
    </source>
</evidence>
<evidence type="ECO:0000313" key="2">
    <source>
        <dbReference type="Proteomes" id="UP001163152"/>
    </source>
</evidence>
<dbReference type="KEGG" id="tsin:OXH18_01175"/>
<dbReference type="Proteomes" id="UP001163152">
    <property type="component" value="Chromosome"/>
</dbReference>
<organism evidence="1 2">
    <name type="scientific">Thermocoleostomius sinensis A174</name>
    <dbReference type="NCBI Taxonomy" id="2016057"/>
    <lineage>
        <taxon>Bacteria</taxon>
        <taxon>Bacillati</taxon>
        <taxon>Cyanobacteriota</taxon>
        <taxon>Cyanophyceae</taxon>
        <taxon>Oculatellales</taxon>
        <taxon>Oculatellaceae</taxon>
        <taxon>Thermocoleostomius</taxon>
    </lineage>
</organism>
<name>A0A9E8ZFY5_9CYAN</name>
<accession>A0A9E8ZFY5</accession>
<gene>
    <name evidence="1" type="ORF">OXH18_01175</name>
</gene>
<dbReference type="EMBL" id="CP113797">
    <property type="protein sequence ID" value="WAL60638.1"/>
    <property type="molecule type" value="Genomic_DNA"/>
</dbReference>